<keyword evidence="2" id="KW-1133">Transmembrane helix</keyword>
<feature type="transmembrane region" description="Helical" evidence="2">
    <location>
        <begin position="893"/>
        <end position="916"/>
    </location>
</feature>
<dbReference type="NCBIfam" id="NF041559">
    <property type="entry name" value="BTH_I2691_fam"/>
    <property type="match status" value="1"/>
</dbReference>
<evidence type="ECO:0000313" key="4">
    <source>
        <dbReference type="EMBL" id="VFR45200.1"/>
    </source>
</evidence>
<accession>A0A484R823</accession>
<dbReference type="CDD" id="cd20707">
    <property type="entry name" value="MIX_III"/>
    <property type="match status" value="1"/>
</dbReference>
<gene>
    <name evidence="4" type="ORF">ANT2_0790</name>
    <name evidence="5" type="ORF">ANT3_0792</name>
</gene>
<evidence type="ECO:0000259" key="3">
    <source>
        <dbReference type="Pfam" id="PF20249"/>
    </source>
</evidence>
<feature type="transmembrane region" description="Helical" evidence="2">
    <location>
        <begin position="763"/>
        <end position="786"/>
    </location>
</feature>
<keyword evidence="2" id="KW-0472">Membrane</keyword>
<dbReference type="EMBL" id="CAADID010000025">
    <property type="protein sequence ID" value="VFR77561.1"/>
    <property type="molecule type" value="Genomic_DNA"/>
</dbReference>
<evidence type="ECO:0000256" key="2">
    <source>
        <dbReference type="SAM" id="Phobius"/>
    </source>
</evidence>
<feature type="domain" description="Toxin VasX N-terminal region" evidence="3">
    <location>
        <begin position="6"/>
        <end position="168"/>
    </location>
</feature>
<sequence>MSNNPCRTCQATGLPVLPCRYTVIPKDFIVPLAEPLGVYSGERVKDVAISDRYRYAVRTLRAGFLYLFYESGPQGSNYWEAYAVTEAGELWKAADAQSVQGAATKACSSQGGHNALRMQYLVIEKPEQCGKVWLAYSEHKWSDKTLQRYEGGPERAKRMQPIEPAAWIAAAQAANHQAILATGSNLKTSLEYFSELDMLNGEFKDLPYTGPDAPPAISREDGTHVEAQLRLESTRHPWHLRNTGQGAQKDKVLDALMQQMEDKCGDPSMGVAYWPMGIALWDAIGLAEELNGYYNDALGALARYGEERTLQITAAANIRAAKTALESGAANRADRANQHAREGIRVGERFQDVGARRAVIDSYFQTDAGKQAMSALEVRRATGAVDQTTYDQERAQIFQQHLPPDKHADAGRAFDTFHAHLDSERARLEGTMGDYRKDQINRAWPKYEDRINWGKLTAFERQYEVFQRTALQLADERAGDLIKWLESPLLLDTLEDYHPAVVEDGEEFAEVVADLTEGLGGSKVGHDYLTQLIQNRTNATGREALFWRAIAANQDTLRQELEAALTEAEARKNEILNAGPSSAELLAAALLKNFKTFTDFYKKSVGVVHEQNEGKLTYLTRKLKNANIDKLMMNCGDTVFRWLQINRVADFFGEKFIQHIFLLRAGVLPADALSLVRMQARYEGVNREQAIARIRTARTFLEANEAIARQPGNVALAEMWGKIRPADGRAGATGMRIGLVVGLIEGVNLRKTLVAAQKSPKEYLQIAASLATLSAVVIDIAIVPYQLMGKRAYGFQKWKLRGAALGFVASTIQLGLDTEQMVKNFSERRIAVGVLYIAKIGLGLGATVASVISALATSGPLLKRVGQRAGVQILVVVGSTVPKWVAVQGVARVLGLLVGWEVALVAIGIQIAIWVFTPDVLEEWCETSAFGKQRFGTPQSDAKKQEEGFVKALADVS</sequence>
<reference evidence="4" key="1">
    <citation type="submission" date="2019-03" db="EMBL/GenBank/DDBJ databases">
        <authorList>
            <person name="Danneels B."/>
        </authorList>
    </citation>
    <scope>NUCLEOTIDE SEQUENCE</scope>
</reference>
<feature type="transmembrane region" description="Helical" evidence="2">
    <location>
        <begin position="869"/>
        <end position="887"/>
    </location>
</feature>
<dbReference type="InterPro" id="IPR046864">
    <property type="entry name" value="VasX_N"/>
</dbReference>
<protein>
    <recommendedName>
        <fullName evidence="3">Toxin VasX N-terminal region domain-containing protein</fullName>
    </recommendedName>
</protein>
<dbReference type="Pfam" id="PF20249">
    <property type="entry name" value="VasX_N"/>
    <property type="match status" value="1"/>
</dbReference>
<evidence type="ECO:0000313" key="5">
    <source>
        <dbReference type="EMBL" id="VFR77561.1"/>
    </source>
</evidence>
<feature type="transmembrane region" description="Helical" evidence="2">
    <location>
        <begin position="836"/>
        <end position="857"/>
    </location>
</feature>
<name>A0A484R823_9ZZZZ</name>
<evidence type="ECO:0000256" key="1">
    <source>
        <dbReference type="SAM" id="Coils"/>
    </source>
</evidence>
<dbReference type="EMBL" id="CAADIG010000018">
    <property type="protein sequence ID" value="VFR45200.1"/>
    <property type="molecule type" value="Genomic_DNA"/>
</dbReference>
<feature type="coiled-coil region" evidence="1">
    <location>
        <begin position="551"/>
        <end position="578"/>
    </location>
</feature>
<dbReference type="InterPro" id="IPR048126">
    <property type="entry name" value="Toxin_VasX"/>
</dbReference>
<organism evidence="4">
    <name type="scientific">plant metagenome</name>
    <dbReference type="NCBI Taxonomy" id="1297885"/>
    <lineage>
        <taxon>unclassified sequences</taxon>
        <taxon>metagenomes</taxon>
        <taxon>organismal metagenomes</taxon>
    </lineage>
</organism>
<proteinExistence type="predicted"/>
<keyword evidence="1" id="KW-0175">Coiled coil</keyword>
<keyword evidence="2" id="KW-0812">Transmembrane</keyword>
<dbReference type="AlphaFoldDB" id="A0A484R823"/>